<sequence length="84" mass="9439">MKSGPCSHWRYAVSESLTVGGCSMTNLKSRIGNNQHIRIRPGASQLGSEIGVMRRDETLAIEDDAKTLDIERSLLEVKVRQKRR</sequence>
<organism evidence="1 2">
    <name type="scientific">Daucus carota subsp. sativus</name>
    <name type="common">Carrot</name>
    <dbReference type="NCBI Taxonomy" id="79200"/>
    <lineage>
        <taxon>Eukaryota</taxon>
        <taxon>Viridiplantae</taxon>
        <taxon>Streptophyta</taxon>
        <taxon>Embryophyta</taxon>
        <taxon>Tracheophyta</taxon>
        <taxon>Spermatophyta</taxon>
        <taxon>Magnoliopsida</taxon>
        <taxon>eudicotyledons</taxon>
        <taxon>Gunneridae</taxon>
        <taxon>Pentapetalae</taxon>
        <taxon>asterids</taxon>
        <taxon>campanulids</taxon>
        <taxon>Apiales</taxon>
        <taxon>Apiaceae</taxon>
        <taxon>Apioideae</taxon>
        <taxon>Scandiceae</taxon>
        <taxon>Daucinae</taxon>
        <taxon>Daucus</taxon>
        <taxon>Daucus sect. Daucus</taxon>
    </lineage>
</organism>
<dbReference type="Gramene" id="KZN02774">
    <property type="protein sequence ID" value="KZN02774"/>
    <property type="gene ID" value="DCAR_011529"/>
</dbReference>
<dbReference type="Proteomes" id="UP000077755">
    <property type="component" value="Chromosome 3"/>
</dbReference>
<name>A0A166BRG9_DAUCS</name>
<evidence type="ECO:0000313" key="1">
    <source>
        <dbReference type="EMBL" id="WOG93748.1"/>
    </source>
</evidence>
<evidence type="ECO:0000313" key="2">
    <source>
        <dbReference type="Proteomes" id="UP000077755"/>
    </source>
</evidence>
<dbReference type="EMBL" id="CP093345">
    <property type="protein sequence ID" value="WOG93748.1"/>
    <property type="molecule type" value="Genomic_DNA"/>
</dbReference>
<protein>
    <submittedName>
        <fullName evidence="1">Uncharacterized protein</fullName>
    </submittedName>
</protein>
<accession>A0A166BRG9</accession>
<keyword evidence="2" id="KW-1185">Reference proteome</keyword>
<reference evidence="1" key="1">
    <citation type="journal article" date="2016" name="Nat. Genet.">
        <title>A high-quality carrot genome assembly provides new insights into carotenoid accumulation and asterid genome evolution.</title>
        <authorList>
            <person name="Iorizzo M."/>
            <person name="Ellison S."/>
            <person name="Senalik D."/>
            <person name="Zeng P."/>
            <person name="Satapoomin P."/>
            <person name="Huang J."/>
            <person name="Bowman M."/>
            <person name="Iovene M."/>
            <person name="Sanseverino W."/>
            <person name="Cavagnaro P."/>
            <person name="Yildiz M."/>
            <person name="Macko-Podgorni A."/>
            <person name="Moranska E."/>
            <person name="Grzebelus E."/>
            <person name="Grzebelus D."/>
            <person name="Ashrafi H."/>
            <person name="Zheng Z."/>
            <person name="Cheng S."/>
            <person name="Spooner D."/>
            <person name="Van Deynze A."/>
            <person name="Simon P."/>
        </authorList>
    </citation>
    <scope>NUCLEOTIDE SEQUENCE</scope>
    <source>
        <tissue evidence="1">Leaf</tissue>
    </source>
</reference>
<reference evidence="1" key="2">
    <citation type="submission" date="2022-03" db="EMBL/GenBank/DDBJ databases">
        <title>Draft title - Genomic analysis of global carrot germplasm unveils the trajectory of domestication and the origin of high carotenoid orange carrot.</title>
        <authorList>
            <person name="Iorizzo M."/>
            <person name="Ellison S."/>
            <person name="Senalik D."/>
            <person name="Macko-Podgorni A."/>
            <person name="Grzebelus D."/>
            <person name="Bostan H."/>
            <person name="Rolling W."/>
            <person name="Curaba J."/>
            <person name="Simon P."/>
        </authorList>
    </citation>
    <scope>NUCLEOTIDE SEQUENCE</scope>
    <source>
        <tissue evidence="1">Leaf</tissue>
    </source>
</reference>
<dbReference type="AlphaFoldDB" id="A0A166BRG9"/>
<proteinExistence type="predicted"/>
<gene>
    <name evidence="1" type="ORF">DCAR_0313035</name>
</gene>